<protein>
    <submittedName>
        <fullName evidence="3">Uncharacterized protein</fullName>
    </submittedName>
</protein>
<feature type="coiled-coil region" evidence="1">
    <location>
        <begin position="49"/>
        <end position="86"/>
    </location>
</feature>
<gene>
    <name evidence="3" type="ORF">S01H1_76060</name>
</gene>
<organism evidence="3">
    <name type="scientific">marine sediment metagenome</name>
    <dbReference type="NCBI Taxonomy" id="412755"/>
    <lineage>
        <taxon>unclassified sequences</taxon>
        <taxon>metagenomes</taxon>
        <taxon>ecological metagenomes</taxon>
    </lineage>
</organism>
<feature type="non-terminal residue" evidence="3">
    <location>
        <position position="138"/>
    </location>
</feature>
<sequence>MARKSKKERIAELERKVNELDPQKIAERAVKNLRELPKDIQEQIRGIIRSETENLNDRLKKNVEEIEAVKEKINSLRNRIRENGKKVLTGIFKEIEKVFGPIFKIEADGAKEVEETEKVDTTTEKDEVVEDLLEQKTD</sequence>
<feature type="compositionally biased region" description="Basic and acidic residues" evidence="2">
    <location>
        <begin position="113"/>
        <end position="126"/>
    </location>
</feature>
<feature type="region of interest" description="Disordered" evidence="2">
    <location>
        <begin position="113"/>
        <end position="138"/>
    </location>
</feature>
<dbReference type="AlphaFoldDB" id="X0Z322"/>
<dbReference type="EMBL" id="BARS01051019">
    <property type="protein sequence ID" value="GAG52892.1"/>
    <property type="molecule type" value="Genomic_DNA"/>
</dbReference>
<keyword evidence="1" id="KW-0175">Coiled coil</keyword>
<comment type="caution">
    <text evidence="3">The sequence shown here is derived from an EMBL/GenBank/DDBJ whole genome shotgun (WGS) entry which is preliminary data.</text>
</comment>
<evidence type="ECO:0000256" key="1">
    <source>
        <dbReference type="SAM" id="Coils"/>
    </source>
</evidence>
<evidence type="ECO:0000256" key="2">
    <source>
        <dbReference type="SAM" id="MobiDB-lite"/>
    </source>
</evidence>
<name>X0Z322_9ZZZZ</name>
<evidence type="ECO:0000313" key="3">
    <source>
        <dbReference type="EMBL" id="GAG52892.1"/>
    </source>
</evidence>
<accession>X0Z322</accession>
<reference evidence="3" key="1">
    <citation type="journal article" date="2014" name="Front. Microbiol.">
        <title>High frequency of phylogenetically diverse reductive dehalogenase-homologous genes in deep subseafloor sedimentary metagenomes.</title>
        <authorList>
            <person name="Kawai M."/>
            <person name="Futagami T."/>
            <person name="Toyoda A."/>
            <person name="Takaki Y."/>
            <person name="Nishi S."/>
            <person name="Hori S."/>
            <person name="Arai W."/>
            <person name="Tsubouchi T."/>
            <person name="Morono Y."/>
            <person name="Uchiyama I."/>
            <person name="Ito T."/>
            <person name="Fujiyama A."/>
            <person name="Inagaki F."/>
            <person name="Takami H."/>
        </authorList>
    </citation>
    <scope>NUCLEOTIDE SEQUENCE</scope>
    <source>
        <strain evidence="3">Expedition CK06-06</strain>
    </source>
</reference>
<proteinExistence type="predicted"/>